<dbReference type="Proteomes" id="UP001485043">
    <property type="component" value="Unassembled WGS sequence"/>
</dbReference>
<keyword evidence="10" id="KW-1185">Reference proteome</keyword>
<dbReference type="GO" id="GO:0003677">
    <property type="term" value="F:DNA binding"/>
    <property type="evidence" value="ECO:0007669"/>
    <property type="project" value="UniProtKB-KW"/>
</dbReference>
<evidence type="ECO:0000256" key="1">
    <source>
        <dbReference type="ARBA" id="ARBA00004123"/>
    </source>
</evidence>
<dbReference type="EMBL" id="JALJOV010001016">
    <property type="protein sequence ID" value="KAK9856432.1"/>
    <property type="molecule type" value="Genomic_DNA"/>
</dbReference>
<evidence type="ECO:0000259" key="8">
    <source>
        <dbReference type="PROSITE" id="PS51032"/>
    </source>
</evidence>
<accession>A0AAW1SUK7</accession>
<evidence type="ECO:0000256" key="3">
    <source>
        <dbReference type="ARBA" id="ARBA00023125"/>
    </source>
</evidence>
<dbReference type="InterPro" id="IPR016177">
    <property type="entry name" value="DNA-bd_dom_sf"/>
</dbReference>
<feature type="chain" id="PRO_5043553540" description="AP2/ERF domain-containing protein" evidence="7">
    <location>
        <begin position="21"/>
        <end position="409"/>
    </location>
</feature>
<comment type="subcellular location">
    <subcellularLocation>
        <location evidence="1">Nucleus</location>
    </subcellularLocation>
</comment>
<feature type="signal peptide" evidence="7">
    <location>
        <begin position="1"/>
        <end position="20"/>
    </location>
</feature>
<evidence type="ECO:0000256" key="5">
    <source>
        <dbReference type="ARBA" id="ARBA00023242"/>
    </source>
</evidence>
<reference evidence="9 10" key="1">
    <citation type="journal article" date="2024" name="Nat. Commun.">
        <title>Phylogenomics reveals the evolutionary origins of lichenization in chlorophyte algae.</title>
        <authorList>
            <person name="Puginier C."/>
            <person name="Libourel C."/>
            <person name="Otte J."/>
            <person name="Skaloud P."/>
            <person name="Haon M."/>
            <person name="Grisel S."/>
            <person name="Petersen M."/>
            <person name="Berrin J.G."/>
            <person name="Delaux P.M."/>
            <person name="Dal Grande F."/>
            <person name="Keller J."/>
        </authorList>
    </citation>
    <scope>NUCLEOTIDE SEQUENCE [LARGE SCALE GENOMIC DNA]</scope>
    <source>
        <strain evidence="9 10">SAG 2523</strain>
    </source>
</reference>
<feature type="domain" description="AP2/ERF" evidence="8">
    <location>
        <begin position="200"/>
        <end position="262"/>
    </location>
</feature>
<name>A0AAW1SUK7_9CHLO</name>
<dbReference type="InterPro" id="IPR036955">
    <property type="entry name" value="AP2/ERF_dom_sf"/>
</dbReference>
<keyword evidence="3" id="KW-0238">DNA-binding</keyword>
<feature type="region of interest" description="Disordered" evidence="6">
    <location>
        <begin position="22"/>
        <end position="97"/>
    </location>
</feature>
<dbReference type="InterPro" id="IPR001471">
    <property type="entry name" value="AP2/ERF_dom"/>
</dbReference>
<evidence type="ECO:0000256" key="2">
    <source>
        <dbReference type="ARBA" id="ARBA00023015"/>
    </source>
</evidence>
<organism evidence="9 10">
    <name type="scientific">Apatococcus fuscideae</name>
    <dbReference type="NCBI Taxonomy" id="2026836"/>
    <lineage>
        <taxon>Eukaryota</taxon>
        <taxon>Viridiplantae</taxon>
        <taxon>Chlorophyta</taxon>
        <taxon>core chlorophytes</taxon>
        <taxon>Trebouxiophyceae</taxon>
        <taxon>Chlorellales</taxon>
        <taxon>Chlorellaceae</taxon>
        <taxon>Apatococcus</taxon>
    </lineage>
</organism>
<dbReference type="Gene3D" id="3.30.730.10">
    <property type="entry name" value="AP2/ERF domain"/>
    <property type="match status" value="2"/>
</dbReference>
<evidence type="ECO:0000256" key="4">
    <source>
        <dbReference type="ARBA" id="ARBA00023163"/>
    </source>
</evidence>
<keyword evidence="2" id="KW-0805">Transcription regulation</keyword>
<dbReference type="AlphaFoldDB" id="A0AAW1SUK7"/>
<sequence>MTMTWSTALPVALALRLCCGKPGSDKHGAPDSESVRESVASSYCSHEPDVSGPESFSSESHDGGRTTRRSKKGAASGKRSKGNCRELRSTPYKGVTRHSNTGRFEAHLWDADHVRPLMAGGVKPKRARGRQLYLGAYSKPDQAAEAYDKAAIKKWGQDTVTNFAYGRYAKDLPEMDSMSFEEYVTAIKRSSAGFSRGKSMYRGVTKHHAQGRGNGKWEARIGRVDGGKYKYLGTFPTEAEAAHAYDRAVLTYRGSEAVTNFPASWYQGAAGASIIPSSATSSSDTLEPAAIPASFQDTLALSRRSSCSTHCTILPADPAEDAFMSGPPTASLMQQPDYDPLSDPLLDGQPLGDLPYFPAGPDYTLNFLGLDFDEDEILLLPLLPAACMHGRMLLPTLGESHTPIFTAGI</sequence>
<keyword evidence="5" id="KW-0539">Nucleus</keyword>
<gene>
    <name evidence="9" type="ORF">WJX84_005517</name>
</gene>
<dbReference type="PROSITE" id="PS51032">
    <property type="entry name" value="AP2_ERF"/>
    <property type="match status" value="2"/>
</dbReference>
<keyword evidence="7" id="KW-0732">Signal</keyword>
<evidence type="ECO:0000256" key="7">
    <source>
        <dbReference type="SAM" id="SignalP"/>
    </source>
</evidence>
<dbReference type="GO" id="GO:0003700">
    <property type="term" value="F:DNA-binding transcription factor activity"/>
    <property type="evidence" value="ECO:0007669"/>
    <property type="project" value="InterPro"/>
</dbReference>
<dbReference type="GO" id="GO:0005634">
    <property type="term" value="C:nucleus"/>
    <property type="evidence" value="ECO:0007669"/>
    <property type="project" value="UniProtKB-SubCell"/>
</dbReference>
<dbReference type="PANTHER" id="PTHR32467:SF172">
    <property type="entry name" value="OS09G0423800 PROTEIN"/>
    <property type="match status" value="1"/>
</dbReference>
<feature type="domain" description="AP2/ERF" evidence="8">
    <location>
        <begin position="91"/>
        <end position="164"/>
    </location>
</feature>
<evidence type="ECO:0000313" key="9">
    <source>
        <dbReference type="EMBL" id="KAK9856432.1"/>
    </source>
</evidence>
<feature type="compositionally biased region" description="Basic residues" evidence="6">
    <location>
        <begin position="66"/>
        <end position="82"/>
    </location>
</feature>
<evidence type="ECO:0000313" key="10">
    <source>
        <dbReference type="Proteomes" id="UP001485043"/>
    </source>
</evidence>
<dbReference type="PANTHER" id="PTHR32467">
    <property type="entry name" value="AP2-LIKE ETHYLENE-RESPONSIVE TRANSCRIPTION FACTOR"/>
    <property type="match status" value="1"/>
</dbReference>
<dbReference type="SUPFAM" id="SSF54171">
    <property type="entry name" value="DNA-binding domain"/>
    <property type="match status" value="2"/>
</dbReference>
<dbReference type="SMART" id="SM00380">
    <property type="entry name" value="AP2"/>
    <property type="match status" value="2"/>
</dbReference>
<comment type="caution">
    <text evidence="9">The sequence shown here is derived from an EMBL/GenBank/DDBJ whole genome shotgun (WGS) entry which is preliminary data.</text>
</comment>
<dbReference type="CDD" id="cd00018">
    <property type="entry name" value="AP2"/>
    <property type="match status" value="2"/>
</dbReference>
<evidence type="ECO:0000256" key="6">
    <source>
        <dbReference type="SAM" id="MobiDB-lite"/>
    </source>
</evidence>
<keyword evidence="4" id="KW-0804">Transcription</keyword>
<proteinExistence type="predicted"/>
<feature type="compositionally biased region" description="Basic and acidic residues" evidence="6">
    <location>
        <begin position="23"/>
        <end position="36"/>
    </location>
</feature>
<protein>
    <recommendedName>
        <fullName evidence="8">AP2/ERF domain-containing protein</fullName>
    </recommendedName>
</protein>